<dbReference type="RefSeq" id="WP_181579929.1">
    <property type="nucleotide sequence ID" value="NZ_CP059399.1"/>
</dbReference>
<evidence type="ECO:0000313" key="1">
    <source>
        <dbReference type="EMBL" id="QLY28723.1"/>
    </source>
</evidence>
<dbReference type="Gene3D" id="1.20.1440.100">
    <property type="entry name" value="SG protein - dephosphorylation function"/>
    <property type="match status" value="1"/>
</dbReference>
<reference evidence="1 2" key="1">
    <citation type="submission" date="2020-07" db="EMBL/GenBank/DDBJ databases">
        <authorList>
            <person name="Zhuang K."/>
            <person name="Ran Y."/>
        </authorList>
    </citation>
    <scope>NUCLEOTIDE SEQUENCE [LARGE SCALE GENOMIC DNA]</scope>
    <source>
        <strain evidence="1 2">WCH-YHL-001</strain>
    </source>
</reference>
<proteinExistence type="predicted"/>
<sequence length="215" mass="23951">MDECEIVVFDLDGTLVRGDSFSRFLTELFLRRPLHSLLASIPALPLSLFPRWRRPAANLWLRAATTGLTEARYQQLVESYVRRRYSPTPGRPIHAALTRLHAHQTAGHTVIVVTGSEERLAREICRSLGLEGIEVVGTTLVPHRGAMELGIHCYGPAKLQRLREKGFSGPISCVYTDSSVDLPLLTAATQRFLVEPATTHRKRIHATLGHCAILE</sequence>
<dbReference type="AlphaFoldDB" id="A0A7D6ZIL6"/>
<evidence type="ECO:0000313" key="2">
    <source>
        <dbReference type="Proteomes" id="UP000515512"/>
    </source>
</evidence>
<dbReference type="EMBL" id="CP059399">
    <property type="protein sequence ID" value="QLY28723.1"/>
    <property type="molecule type" value="Genomic_DNA"/>
</dbReference>
<dbReference type="Gene3D" id="3.40.50.1000">
    <property type="entry name" value="HAD superfamily/HAD-like"/>
    <property type="match status" value="1"/>
</dbReference>
<keyword evidence="2" id="KW-1185">Reference proteome</keyword>
<accession>A0A7D6ZIL6</accession>
<dbReference type="InterPro" id="IPR036412">
    <property type="entry name" value="HAD-like_sf"/>
</dbReference>
<dbReference type="InterPro" id="IPR023214">
    <property type="entry name" value="HAD_sf"/>
</dbReference>
<organism evidence="1 2">
    <name type="scientific">Nocardia huaxiensis</name>
    <dbReference type="NCBI Taxonomy" id="2755382"/>
    <lineage>
        <taxon>Bacteria</taxon>
        <taxon>Bacillati</taxon>
        <taxon>Actinomycetota</taxon>
        <taxon>Actinomycetes</taxon>
        <taxon>Mycobacteriales</taxon>
        <taxon>Nocardiaceae</taxon>
        <taxon>Nocardia</taxon>
    </lineage>
</organism>
<dbReference type="KEGG" id="nhu:H0264_25765"/>
<gene>
    <name evidence="1" type="ORF">H0264_25765</name>
</gene>
<protein>
    <submittedName>
        <fullName evidence="1">HAD-IB family phosphatase</fullName>
    </submittedName>
</protein>
<dbReference type="SUPFAM" id="SSF56784">
    <property type="entry name" value="HAD-like"/>
    <property type="match status" value="1"/>
</dbReference>
<dbReference type="Proteomes" id="UP000515512">
    <property type="component" value="Chromosome"/>
</dbReference>
<name>A0A7D6ZIL6_9NOCA</name>
<dbReference type="Pfam" id="PF12710">
    <property type="entry name" value="HAD"/>
    <property type="match status" value="1"/>
</dbReference>
<dbReference type="NCBIfam" id="TIGR01488">
    <property type="entry name" value="HAD-SF-IB"/>
    <property type="match status" value="1"/>
</dbReference>